<protein>
    <submittedName>
        <fullName evidence="2">Uncharacterized protein</fullName>
    </submittedName>
</protein>
<name>K0S9L1_THAOC</name>
<feature type="region of interest" description="Disordered" evidence="1">
    <location>
        <begin position="246"/>
        <end position="274"/>
    </location>
</feature>
<feature type="compositionally biased region" description="Basic and acidic residues" evidence="1">
    <location>
        <begin position="615"/>
        <end position="628"/>
    </location>
</feature>
<feature type="compositionally biased region" description="Basic residues" evidence="1">
    <location>
        <begin position="589"/>
        <end position="599"/>
    </location>
</feature>
<sequence length="905" mass="100703">MQATADCSDDGCSNDGCSSNCSEVSDYTTATQLHKRGEVGEEYDIFSRVLIEGVSREPIRVFDQIEYCPVEGVSGRDYRQAQVLAVRPASDTRLVLSTGDMLPATHQVRRICIVTESGELVCHKLKGIYRPINEFRLKEEGTATHGGVYMSHATDYGDLIKGKQMEMMRQAKEKGIHIHDDFFRSVKTSSDCSDPGTSNVRLLGLSNEEVNETDEIYEQDMRRLREESAGRKARMAKYQALLERPLSPLASSDDEEPLVHTKKPAAKIDSSTEDDLEFDLDLGLDLDLGHDIEIGSKSAAKDTKKPPEKSDTSDEDDLELDLERKSADEGMKAPEEDDQLNTECKSADEEDLIADDARPSSSGVLRSPPSMTPHPVRLLPSKMPQQNFMSSTRPTLANLQTRGEFPSPSRVHRLEGALRNGSSSSITTGPVSMAAVTATAAGGYGSFLPSRLSFASALSDLRKAHEDGKKWDNGPIRMGCFAESLENDSPRRGGFNLTETIGKGKNCPRVGNRGNSNCAFLLEQYNEDTEQYRSEVIKPLFYNACKESGCKISGEYRNCTIHFACHCGRHHDETRSEKKTIRARERKLQKPNVGVKRKHAITEAEAGKCQKARKKSEDNKLSSSHRQESLSVSPSRLDSELKADPMELSAALSSTQQHKQNSIPSKGKNTSELNRKCVPIKANAGKVSGKVSKPRSRRTQRVTLEEKRAGAELCPFKFAVHFDPHLRRWFVPLQQRGSVMHIGHHKELPANIRLQSRHLGNPLEREILNDSLRVDVATVSANTLFNERAGSLLEPHQLAYLRKKQQSSDLLIGGSVKSHADRLEHNLLNDPSKSSIFVYAEQESGLLRIRVRKQHMNSSMSTEELSVDLGDKTETPLSFAESVRGQMKNSETSEDPTNIKWYIDH</sequence>
<accession>K0S9L1</accession>
<evidence type="ECO:0000313" key="2">
    <source>
        <dbReference type="EMBL" id="EJK55447.1"/>
    </source>
</evidence>
<feature type="region of interest" description="Disordered" evidence="1">
    <location>
        <begin position="574"/>
        <end position="638"/>
    </location>
</feature>
<feature type="region of interest" description="Disordered" evidence="1">
    <location>
        <begin position="297"/>
        <end position="377"/>
    </location>
</feature>
<reference evidence="2 3" key="1">
    <citation type="journal article" date="2012" name="Genome Biol.">
        <title>Genome and low-iron response of an oceanic diatom adapted to chronic iron limitation.</title>
        <authorList>
            <person name="Lommer M."/>
            <person name="Specht M."/>
            <person name="Roy A.S."/>
            <person name="Kraemer L."/>
            <person name="Andreson R."/>
            <person name="Gutowska M.A."/>
            <person name="Wolf J."/>
            <person name="Bergner S.V."/>
            <person name="Schilhabel M.B."/>
            <person name="Klostermeier U.C."/>
            <person name="Beiko R.G."/>
            <person name="Rosenstiel P."/>
            <person name="Hippler M."/>
            <person name="Laroche J."/>
        </authorList>
    </citation>
    <scope>NUCLEOTIDE SEQUENCE [LARGE SCALE GENOMIC DNA]</scope>
    <source>
        <strain evidence="2 3">CCMP1005</strain>
    </source>
</reference>
<dbReference type="Proteomes" id="UP000266841">
    <property type="component" value="Unassembled WGS sequence"/>
</dbReference>
<feature type="region of interest" description="Disordered" evidence="1">
    <location>
        <begin position="651"/>
        <end position="673"/>
    </location>
</feature>
<gene>
    <name evidence="2" type="ORF">THAOC_24823</name>
</gene>
<evidence type="ECO:0000256" key="1">
    <source>
        <dbReference type="SAM" id="MobiDB-lite"/>
    </source>
</evidence>
<comment type="caution">
    <text evidence="2">The sequence shown here is derived from an EMBL/GenBank/DDBJ whole genome shotgun (WGS) entry which is preliminary data.</text>
</comment>
<feature type="compositionally biased region" description="Polar residues" evidence="1">
    <location>
        <begin position="651"/>
        <end position="672"/>
    </location>
</feature>
<feature type="compositionally biased region" description="Basic and acidic residues" evidence="1">
    <location>
        <begin position="574"/>
        <end position="588"/>
    </location>
</feature>
<proteinExistence type="predicted"/>
<organism evidence="2 3">
    <name type="scientific">Thalassiosira oceanica</name>
    <name type="common">Marine diatom</name>
    <dbReference type="NCBI Taxonomy" id="159749"/>
    <lineage>
        <taxon>Eukaryota</taxon>
        <taxon>Sar</taxon>
        <taxon>Stramenopiles</taxon>
        <taxon>Ochrophyta</taxon>
        <taxon>Bacillariophyta</taxon>
        <taxon>Coscinodiscophyceae</taxon>
        <taxon>Thalassiosirophycidae</taxon>
        <taxon>Thalassiosirales</taxon>
        <taxon>Thalassiosiraceae</taxon>
        <taxon>Thalassiosira</taxon>
    </lineage>
</organism>
<dbReference type="AlphaFoldDB" id="K0S9L1"/>
<feature type="compositionally biased region" description="Basic and acidic residues" evidence="1">
    <location>
        <begin position="297"/>
        <end position="312"/>
    </location>
</feature>
<dbReference type="EMBL" id="AGNL01034009">
    <property type="protein sequence ID" value="EJK55447.1"/>
    <property type="molecule type" value="Genomic_DNA"/>
</dbReference>
<feature type="compositionally biased region" description="Basic and acidic residues" evidence="1">
    <location>
        <begin position="321"/>
        <end position="334"/>
    </location>
</feature>
<evidence type="ECO:0000313" key="3">
    <source>
        <dbReference type="Proteomes" id="UP000266841"/>
    </source>
</evidence>
<keyword evidence="3" id="KW-1185">Reference proteome</keyword>